<proteinExistence type="predicted"/>
<reference evidence="2 3" key="1">
    <citation type="submission" date="2019-04" db="EMBL/GenBank/DDBJ databases">
        <title>Sphingobacterium olei sp. nov., isolated from oil-contaminated soil.</title>
        <authorList>
            <person name="Liu B."/>
        </authorList>
    </citation>
    <scope>NUCLEOTIDE SEQUENCE [LARGE SCALE GENOMIC DNA]</scope>
    <source>
        <strain evidence="2 3">Y3L14</strain>
    </source>
</reference>
<evidence type="ECO:0000313" key="3">
    <source>
        <dbReference type="Proteomes" id="UP000309872"/>
    </source>
</evidence>
<sequence length="301" mass="34050">MNRNIQYFDGLGRPMQGVQWQASPNSKKDIVQHIEYDGFGRENKKYLPYVHADGNGSYKAGGSGNVETFYTRTTGADIAGVVRTPKPYAETVFEKSPLNRVLEQGAPGQTWQPAADRTTTGRTVVSDYGTNTGESVLLWKVNETGGGAKAQTGTVDNYYLPGRLYKTVIKDENWVNSSTDPDKPTKEGTVEEYKDFEDRVVLKRIWKSESDSLSTYYVYDDFGDLRYVIPPGYTAPTVTDNSTLFNELVYAYRYDGRRRLIEKKIPGKGWEYIVYNGNDQTVLTQDAVQRAVGKWSYMKYD</sequence>
<name>A0A4U0GMB9_9SPHI</name>
<dbReference type="EMBL" id="SUKA01000020">
    <property type="protein sequence ID" value="TJY59676.1"/>
    <property type="molecule type" value="Genomic_DNA"/>
</dbReference>
<keyword evidence="3" id="KW-1185">Reference proteome</keyword>
<feature type="domain" description="DUF6443" evidence="1">
    <location>
        <begin position="2"/>
        <end position="121"/>
    </location>
</feature>
<dbReference type="InterPro" id="IPR045619">
    <property type="entry name" value="DUF6443"/>
</dbReference>
<organism evidence="2 3">
    <name type="scientific">Sphingobacterium alkalisoli</name>
    <dbReference type="NCBI Taxonomy" id="1874115"/>
    <lineage>
        <taxon>Bacteria</taxon>
        <taxon>Pseudomonadati</taxon>
        <taxon>Bacteroidota</taxon>
        <taxon>Sphingobacteriia</taxon>
        <taxon>Sphingobacteriales</taxon>
        <taxon>Sphingobacteriaceae</taxon>
        <taxon>Sphingobacterium</taxon>
    </lineage>
</organism>
<dbReference type="AlphaFoldDB" id="A0A4U0GMB9"/>
<dbReference type="Pfam" id="PF20041">
    <property type="entry name" value="DUF6443"/>
    <property type="match status" value="1"/>
</dbReference>
<protein>
    <submittedName>
        <fullName evidence="2">RHS repeat-associated core domain-containing protein</fullName>
    </submittedName>
</protein>
<dbReference type="RefSeq" id="WP_229707699.1">
    <property type="nucleotide sequence ID" value="NZ_BMJX01000022.1"/>
</dbReference>
<evidence type="ECO:0000259" key="1">
    <source>
        <dbReference type="Pfam" id="PF20041"/>
    </source>
</evidence>
<evidence type="ECO:0000313" key="2">
    <source>
        <dbReference type="EMBL" id="TJY59676.1"/>
    </source>
</evidence>
<feature type="non-terminal residue" evidence="2">
    <location>
        <position position="301"/>
    </location>
</feature>
<dbReference type="Proteomes" id="UP000309872">
    <property type="component" value="Unassembled WGS sequence"/>
</dbReference>
<gene>
    <name evidence="2" type="ORF">FAZ19_23720</name>
</gene>
<accession>A0A4U0GMB9</accession>
<dbReference type="Gene3D" id="2.180.10.10">
    <property type="entry name" value="RHS repeat-associated core"/>
    <property type="match status" value="1"/>
</dbReference>
<comment type="caution">
    <text evidence="2">The sequence shown here is derived from an EMBL/GenBank/DDBJ whole genome shotgun (WGS) entry which is preliminary data.</text>
</comment>